<dbReference type="Pfam" id="PF00067">
    <property type="entry name" value="p450"/>
    <property type="match status" value="1"/>
</dbReference>
<dbReference type="InterPro" id="IPR036396">
    <property type="entry name" value="Cyt_P450_sf"/>
</dbReference>
<protein>
    <recommendedName>
        <fullName evidence="10">Cytochrome P450</fullName>
    </recommendedName>
</protein>
<dbReference type="SUPFAM" id="SSF48264">
    <property type="entry name" value="Cytochrome P450"/>
    <property type="match status" value="1"/>
</dbReference>
<evidence type="ECO:0000256" key="7">
    <source>
        <dbReference type="SAM" id="MobiDB-lite"/>
    </source>
</evidence>
<dbReference type="InterPro" id="IPR050705">
    <property type="entry name" value="Cytochrome_P450_3A"/>
</dbReference>
<evidence type="ECO:0000256" key="6">
    <source>
        <dbReference type="ARBA" id="ARBA00023033"/>
    </source>
</evidence>
<keyword evidence="2" id="KW-0349">Heme</keyword>
<evidence type="ECO:0000256" key="2">
    <source>
        <dbReference type="ARBA" id="ARBA00022617"/>
    </source>
</evidence>
<keyword evidence="6" id="KW-0503">Monooxygenase</keyword>
<organism evidence="8">
    <name type="scientific">Oppiella nova</name>
    <dbReference type="NCBI Taxonomy" id="334625"/>
    <lineage>
        <taxon>Eukaryota</taxon>
        <taxon>Metazoa</taxon>
        <taxon>Ecdysozoa</taxon>
        <taxon>Arthropoda</taxon>
        <taxon>Chelicerata</taxon>
        <taxon>Arachnida</taxon>
        <taxon>Acari</taxon>
        <taxon>Acariformes</taxon>
        <taxon>Sarcoptiformes</taxon>
        <taxon>Oribatida</taxon>
        <taxon>Brachypylina</taxon>
        <taxon>Oppioidea</taxon>
        <taxon>Oppiidae</taxon>
        <taxon>Oppiella</taxon>
    </lineage>
</organism>
<evidence type="ECO:0000256" key="1">
    <source>
        <dbReference type="ARBA" id="ARBA00010617"/>
    </source>
</evidence>
<accession>A0A7R9MRB7</accession>
<dbReference type="EMBL" id="OC958103">
    <property type="protein sequence ID" value="CAD7665092.1"/>
    <property type="molecule type" value="Genomic_DNA"/>
</dbReference>
<keyword evidence="9" id="KW-1185">Reference proteome</keyword>
<dbReference type="GO" id="GO:0020037">
    <property type="term" value="F:heme binding"/>
    <property type="evidence" value="ECO:0007669"/>
    <property type="project" value="InterPro"/>
</dbReference>
<dbReference type="PANTHER" id="PTHR24302:SF15">
    <property type="entry name" value="FATTY-ACID PEROXYGENASE"/>
    <property type="match status" value="1"/>
</dbReference>
<evidence type="ECO:0000256" key="4">
    <source>
        <dbReference type="ARBA" id="ARBA00023002"/>
    </source>
</evidence>
<dbReference type="Gene3D" id="1.10.630.10">
    <property type="entry name" value="Cytochrome P450"/>
    <property type="match status" value="1"/>
</dbReference>
<dbReference type="GO" id="GO:0008395">
    <property type="term" value="F:steroid hydroxylase activity"/>
    <property type="evidence" value="ECO:0007669"/>
    <property type="project" value="TreeGrafter"/>
</dbReference>
<feature type="region of interest" description="Disordered" evidence="7">
    <location>
        <begin position="101"/>
        <end position="130"/>
    </location>
</feature>
<evidence type="ECO:0000256" key="3">
    <source>
        <dbReference type="ARBA" id="ARBA00022723"/>
    </source>
</evidence>
<dbReference type="PANTHER" id="PTHR24302">
    <property type="entry name" value="CYTOCHROME P450 FAMILY 3"/>
    <property type="match status" value="1"/>
</dbReference>
<evidence type="ECO:0008006" key="10">
    <source>
        <dbReference type="Google" id="ProtNLM"/>
    </source>
</evidence>
<keyword evidence="4" id="KW-0560">Oxidoreductase</keyword>
<proteinExistence type="inferred from homology"/>
<dbReference type="GO" id="GO:0005506">
    <property type="term" value="F:iron ion binding"/>
    <property type="evidence" value="ECO:0007669"/>
    <property type="project" value="InterPro"/>
</dbReference>
<evidence type="ECO:0000313" key="8">
    <source>
        <dbReference type="EMBL" id="CAD7665092.1"/>
    </source>
</evidence>
<keyword evidence="5" id="KW-0408">Iron</keyword>
<dbReference type="AlphaFoldDB" id="A0A7R9MRB7"/>
<keyword evidence="3" id="KW-0479">Metal-binding</keyword>
<evidence type="ECO:0000256" key="5">
    <source>
        <dbReference type="ARBA" id="ARBA00023004"/>
    </source>
</evidence>
<sequence>MLPLVAECRNRLIDNLDKLSKTGKPIDMVSLMGTYTMEVICNVAFGVNVDALSADTNPLIITARKILAPKGFNVRIWLAIFFPKIKRGDFLQQMLDLTGDKDKPLDTSPDYKSEKYREIQAPEGPLQWMS</sequence>
<gene>
    <name evidence="8" type="ORF">ONB1V03_LOCUS21650</name>
</gene>
<comment type="similarity">
    <text evidence="1">Belongs to the cytochrome P450 family.</text>
</comment>
<reference evidence="8" key="1">
    <citation type="submission" date="2020-11" db="EMBL/GenBank/DDBJ databases">
        <authorList>
            <person name="Tran Van P."/>
        </authorList>
    </citation>
    <scope>NUCLEOTIDE SEQUENCE</scope>
</reference>
<feature type="compositionally biased region" description="Basic and acidic residues" evidence="7">
    <location>
        <begin position="101"/>
        <end position="120"/>
    </location>
</feature>
<evidence type="ECO:0000313" key="9">
    <source>
        <dbReference type="Proteomes" id="UP000728032"/>
    </source>
</evidence>
<dbReference type="GO" id="GO:0016705">
    <property type="term" value="F:oxidoreductase activity, acting on paired donors, with incorporation or reduction of molecular oxygen"/>
    <property type="evidence" value="ECO:0007669"/>
    <property type="project" value="InterPro"/>
</dbReference>
<dbReference type="EMBL" id="CAJPVJ010043278">
    <property type="protein sequence ID" value="CAG2182229.1"/>
    <property type="molecule type" value="Genomic_DNA"/>
</dbReference>
<dbReference type="InterPro" id="IPR001128">
    <property type="entry name" value="Cyt_P450"/>
</dbReference>
<name>A0A7R9MRB7_9ACAR</name>
<dbReference type="Proteomes" id="UP000728032">
    <property type="component" value="Unassembled WGS sequence"/>
</dbReference>